<keyword evidence="2" id="KW-0808">Transferase</keyword>
<dbReference type="GO" id="GO:0003964">
    <property type="term" value="F:RNA-directed DNA polymerase activity"/>
    <property type="evidence" value="ECO:0007669"/>
    <property type="project" value="UniProtKB-KW"/>
</dbReference>
<dbReference type="Proteomes" id="UP001151760">
    <property type="component" value="Unassembled WGS sequence"/>
</dbReference>
<organism evidence="2 3">
    <name type="scientific">Tanacetum coccineum</name>
    <dbReference type="NCBI Taxonomy" id="301880"/>
    <lineage>
        <taxon>Eukaryota</taxon>
        <taxon>Viridiplantae</taxon>
        <taxon>Streptophyta</taxon>
        <taxon>Embryophyta</taxon>
        <taxon>Tracheophyta</taxon>
        <taxon>Spermatophyta</taxon>
        <taxon>Magnoliopsida</taxon>
        <taxon>eudicotyledons</taxon>
        <taxon>Gunneridae</taxon>
        <taxon>Pentapetalae</taxon>
        <taxon>asterids</taxon>
        <taxon>campanulids</taxon>
        <taxon>Asterales</taxon>
        <taxon>Asteraceae</taxon>
        <taxon>Asteroideae</taxon>
        <taxon>Anthemideae</taxon>
        <taxon>Anthemidinae</taxon>
        <taxon>Tanacetum</taxon>
    </lineage>
</organism>
<gene>
    <name evidence="2" type="ORF">Tco_1002078</name>
</gene>
<evidence type="ECO:0000313" key="3">
    <source>
        <dbReference type="Proteomes" id="UP001151760"/>
    </source>
</evidence>
<feature type="domain" description="Reverse transcriptase zinc-binding" evidence="1">
    <location>
        <begin position="290"/>
        <end position="364"/>
    </location>
</feature>
<evidence type="ECO:0000313" key="2">
    <source>
        <dbReference type="EMBL" id="GJT58545.1"/>
    </source>
</evidence>
<keyword evidence="2" id="KW-0548">Nucleotidyltransferase</keyword>
<dbReference type="PANTHER" id="PTHR36617">
    <property type="entry name" value="PROTEIN, PUTATIVE-RELATED"/>
    <property type="match status" value="1"/>
</dbReference>
<keyword evidence="3" id="KW-1185">Reference proteome</keyword>
<dbReference type="PANTHER" id="PTHR36617:SF5">
    <property type="entry name" value="OS05G0421675 PROTEIN"/>
    <property type="match status" value="1"/>
</dbReference>
<evidence type="ECO:0000259" key="1">
    <source>
        <dbReference type="Pfam" id="PF13966"/>
    </source>
</evidence>
<reference evidence="2" key="2">
    <citation type="submission" date="2022-01" db="EMBL/GenBank/DDBJ databases">
        <authorList>
            <person name="Yamashiro T."/>
            <person name="Shiraishi A."/>
            <person name="Satake H."/>
            <person name="Nakayama K."/>
        </authorList>
    </citation>
    <scope>NUCLEOTIDE SEQUENCE</scope>
</reference>
<dbReference type="InterPro" id="IPR026960">
    <property type="entry name" value="RVT-Znf"/>
</dbReference>
<accession>A0ABQ5F6M0</accession>
<name>A0ABQ5F6M0_9ASTR</name>
<dbReference type="EMBL" id="BQNB010017029">
    <property type="protein sequence ID" value="GJT58545.1"/>
    <property type="molecule type" value="Genomic_DNA"/>
</dbReference>
<keyword evidence="2" id="KW-0695">RNA-directed DNA polymerase</keyword>
<reference evidence="2" key="1">
    <citation type="journal article" date="2022" name="Int. J. Mol. Sci.">
        <title>Draft Genome of Tanacetum Coccineum: Genomic Comparison of Closely Related Tanacetum-Family Plants.</title>
        <authorList>
            <person name="Yamashiro T."/>
            <person name="Shiraishi A."/>
            <person name="Nakayama K."/>
            <person name="Satake H."/>
        </authorList>
    </citation>
    <scope>NUCLEOTIDE SEQUENCE</scope>
</reference>
<proteinExistence type="predicted"/>
<protein>
    <submittedName>
        <fullName evidence="2">RNA-directed DNA polymerase, eukaryota, reverse transcriptase zinc-binding domain protein</fullName>
    </submittedName>
</protein>
<sequence>MNIGLGNINLNILKKPRNVHNTLHVLILKKCLSDESLLIPMKELRRDVKLNFVEEPVEIIDREVKKLKQNRIPIVKVRWNSKRGPEFTWEHFPVKVTEHLMAWSGTDLKMAKLSIHGIDGGLHDIPSIKSKSGLWFRITRIKDDLLKVNINLPSIFKKRIGNGCDTLFWHDNWLGGSNLKATFPRLFRLETKPSCLVRDQTPSYIPLNTIIAPSTAFASTTTHVAPLNRNLVFKWAWNRPIRSEEELNELSGLCNLVTHLRLTLHEDQWECTVMDSRVFTVKGLRTHIIAMSNNTLSNPTRWNKILPLKINIFSWRTSNTRLPTRLNLDIRGVDLHTIRCPICDDALESEERIFVYCELAKETWRGVVDWWKLSNVNFSNLQDVISLAERPLLQQRAKCFLTPLCNLPFGIYGGSATKWSSIQSGPTST</sequence>
<dbReference type="Pfam" id="PF13966">
    <property type="entry name" value="zf-RVT"/>
    <property type="match status" value="1"/>
</dbReference>
<comment type="caution">
    <text evidence="2">The sequence shown here is derived from an EMBL/GenBank/DDBJ whole genome shotgun (WGS) entry which is preliminary data.</text>
</comment>